<keyword evidence="13" id="KW-0032">Aminotransferase</keyword>
<dbReference type="InterPro" id="IPR043132">
    <property type="entry name" value="BCAT-like_C"/>
</dbReference>
<dbReference type="Gene3D" id="3.20.10.10">
    <property type="entry name" value="D-amino Acid Aminotransferase, subunit A, domain 2"/>
    <property type="match status" value="1"/>
</dbReference>
<accession>A0A2P6CFA2</accession>
<dbReference type="InterPro" id="IPR043131">
    <property type="entry name" value="BCAT-like_N"/>
</dbReference>
<dbReference type="Pfam" id="PF01063">
    <property type="entry name" value="Aminotran_4"/>
    <property type="match status" value="1"/>
</dbReference>
<comment type="catalytic activity">
    <reaction evidence="9">
        <text>L-isoleucine + 2-oxoglutarate = (S)-3-methyl-2-oxopentanoate + L-glutamate</text>
        <dbReference type="Rhea" id="RHEA:24801"/>
        <dbReference type="ChEBI" id="CHEBI:16810"/>
        <dbReference type="ChEBI" id="CHEBI:29985"/>
        <dbReference type="ChEBI" id="CHEBI:35146"/>
        <dbReference type="ChEBI" id="CHEBI:58045"/>
        <dbReference type="EC" id="2.6.1.42"/>
    </reaction>
</comment>
<dbReference type="EC" id="2.6.1.42" evidence="6"/>
<evidence type="ECO:0000256" key="10">
    <source>
        <dbReference type="ARBA" id="ARBA00049229"/>
    </source>
</evidence>
<evidence type="ECO:0000256" key="4">
    <source>
        <dbReference type="ARBA" id="ARBA00005072"/>
    </source>
</evidence>
<evidence type="ECO:0000256" key="2">
    <source>
        <dbReference type="ARBA" id="ARBA00004824"/>
    </source>
</evidence>
<organism evidence="13 14">
    <name type="scientific">Polaribacter butkevichii</name>
    <dbReference type="NCBI Taxonomy" id="218490"/>
    <lineage>
        <taxon>Bacteria</taxon>
        <taxon>Pseudomonadati</taxon>
        <taxon>Bacteroidota</taxon>
        <taxon>Flavobacteriia</taxon>
        <taxon>Flavobacteriales</taxon>
        <taxon>Flavobacteriaceae</taxon>
    </lineage>
</organism>
<dbReference type="CDD" id="cd00449">
    <property type="entry name" value="PLPDE_IV"/>
    <property type="match status" value="1"/>
</dbReference>
<evidence type="ECO:0000256" key="1">
    <source>
        <dbReference type="ARBA" id="ARBA00001933"/>
    </source>
</evidence>
<evidence type="ECO:0000256" key="3">
    <source>
        <dbReference type="ARBA" id="ARBA00004931"/>
    </source>
</evidence>
<dbReference type="PANTHER" id="PTHR42743">
    <property type="entry name" value="AMINO-ACID AMINOTRANSFERASE"/>
    <property type="match status" value="1"/>
</dbReference>
<comment type="pathway">
    <text evidence="2">Amino-acid biosynthesis; L-isoleucine biosynthesis; L-isoleucine from 2-oxobutanoate: step 4/4.</text>
</comment>
<dbReference type="SUPFAM" id="SSF56752">
    <property type="entry name" value="D-aminoacid aminotransferase-like PLP-dependent enzymes"/>
    <property type="match status" value="1"/>
</dbReference>
<comment type="caution">
    <text evidence="13">The sequence shown here is derived from an EMBL/GenBank/DDBJ whole genome shotgun (WGS) entry which is preliminary data.</text>
</comment>
<dbReference type="InterPro" id="IPR036038">
    <property type="entry name" value="Aminotransferase-like"/>
</dbReference>
<dbReference type="OrthoDB" id="9805628at2"/>
<evidence type="ECO:0000256" key="7">
    <source>
        <dbReference type="ARBA" id="ARBA00022898"/>
    </source>
</evidence>
<dbReference type="GO" id="GO:0004084">
    <property type="term" value="F:branched-chain-amino-acid transaminase activity"/>
    <property type="evidence" value="ECO:0007669"/>
    <property type="project" value="UniProtKB-EC"/>
</dbReference>
<sequence>MINFNGQLLKSEDVKLSSENRAFKYGDAIFETVKVMHKKVVFWEDHYFRLMASMRMLRMKIPLEFTLEFLEQEILKTVATLDDANTCRVRLNIFRKDGGLYTPKTNKIDYTIEASESSYQTKEKYSLDVYKDFYNFSGLLSTIKTNNRMLNTLASIFADENDVDNCILLNEKKGVVEVTNGNIFIVKGNVIKTPALTEGCIKGITRNKVIEIISKNKDFTLEETSISPFEIQKADEVFITNAIIGVQPVTSYKKKTFITELGSKIAGNLKVLQITGV</sequence>
<dbReference type="InterPro" id="IPR050571">
    <property type="entry name" value="Class-IV_PLP-Dep_Aminotrnsfr"/>
</dbReference>
<comment type="catalytic activity">
    <reaction evidence="8">
        <text>L-valine + 2-oxoglutarate = 3-methyl-2-oxobutanoate + L-glutamate</text>
        <dbReference type="Rhea" id="RHEA:24813"/>
        <dbReference type="ChEBI" id="CHEBI:11851"/>
        <dbReference type="ChEBI" id="CHEBI:16810"/>
        <dbReference type="ChEBI" id="CHEBI:29985"/>
        <dbReference type="ChEBI" id="CHEBI:57762"/>
        <dbReference type="EC" id="2.6.1.42"/>
    </reaction>
</comment>
<keyword evidence="14" id="KW-1185">Reference proteome</keyword>
<evidence type="ECO:0000313" key="13">
    <source>
        <dbReference type="EMBL" id="PQJ73585.1"/>
    </source>
</evidence>
<name>A0A2P6CFA2_9FLAO</name>
<comment type="pathway">
    <text evidence="4">Amino-acid biosynthesis; L-leucine biosynthesis; L-leucine from 3-methyl-2-oxobutanoate: step 4/4.</text>
</comment>
<comment type="pathway">
    <text evidence="3">Amino-acid biosynthesis; L-valine biosynthesis; L-valine from pyruvate: step 4/4.</text>
</comment>
<keyword evidence="13" id="KW-0808">Transferase</keyword>
<dbReference type="EMBL" id="MSCK01000001">
    <property type="protein sequence ID" value="PQJ73585.1"/>
    <property type="molecule type" value="Genomic_DNA"/>
</dbReference>
<comment type="catalytic activity">
    <reaction evidence="10">
        <text>L-leucine + 2-oxoglutarate = 4-methyl-2-oxopentanoate + L-glutamate</text>
        <dbReference type="Rhea" id="RHEA:18321"/>
        <dbReference type="ChEBI" id="CHEBI:16810"/>
        <dbReference type="ChEBI" id="CHEBI:17865"/>
        <dbReference type="ChEBI" id="CHEBI:29985"/>
        <dbReference type="ChEBI" id="CHEBI:57427"/>
        <dbReference type="EC" id="2.6.1.42"/>
    </reaction>
</comment>
<gene>
    <name evidence="13" type="ORF">BTO14_10040</name>
</gene>
<dbReference type="GO" id="GO:0046394">
    <property type="term" value="P:carboxylic acid biosynthetic process"/>
    <property type="evidence" value="ECO:0007669"/>
    <property type="project" value="UniProtKB-ARBA"/>
</dbReference>
<proteinExistence type="inferred from homology"/>
<dbReference type="InterPro" id="IPR001544">
    <property type="entry name" value="Aminotrans_IV"/>
</dbReference>
<protein>
    <recommendedName>
        <fullName evidence="6">branched-chain-amino-acid transaminase</fullName>
        <ecNumber evidence="6">2.6.1.42</ecNumber>
    </recommendedName>
</protein>
<evidence type="ECO:0000313" key="14">
    <source>
        <dbReference type="Proteomes" id="UP000247345"/>
    </source>
</evidence>
<dbReference type="PANTHER" id="PTHR42743:SF11">
    <property type="entry name" value="AMINODEOXYCHORISMATE LYASE"/>
    <property type="match status" value="1"/>
</dbReference>
<dbReference type="Gene3D" id="3.30.470.10">
    <property type="match status" value="1"/>
</dbReference>
<comment type="cofactor">
    <cofactor evidence="1 12">
        <name>pyridoxal 5'-phosphate</name>
        <dbReference type="ChEBI" id="CHEBI:597326"/>
    </cofactor>
</comment>
<keyword evidence="7 12" id="KW-0663">Pyridoxal phosphate</keyword>
<evidence type="ECO:0000256" key="12">
    <source>
        <dbReference type="RuleBase" id="RU004516"/>
    </source>
</evidence>
<dbReference type="RefSeq" id="WP_105049248.1">
    <property type="nucleotide sequence ID" value="NZ_CP150661.1"/>
</dbReference>
<evidence type="ECO:0000256" key="6">
    <source>
        <dbReference type="ARBA" id="ARBA00013053"/>
    </source>
</evidence>
<dbReference type="InterPro" id="IPR018300">
    <property type="entry name" value="Aminotrans_IV_CS"/>
</dbReference>
<reference evidence="13 14" key="1">
    <citation type="submission" date="2016-12" db="EMBL/GenBank/DDBJ databases">
        <title>Trade-off between light-utilization and light-protection in marine flavobacteria.</title>
        <authorList>
            <person name="Kumagai Y."/>
            <person name="Yoshizawa S."/>
            <person name="Kogure K."/>
            <person name="Iwasaki W."/>
        </authorList>
    </citation>
    <scope>NUCLEOTIDE SEQUENCE [LARGE SCALE GENOMIC DNA]</scope>
    <source>
        <strain evidence="13 14">KCTC 12100</strain>
    </source>
</reference>
<dbReference type="AlphaFoldDB" id="A0A2P6CFA2"/>
<evidence type="ECO:0000256" key="8">
    <source>
        <dbReference type="ARBA" id="ARBA00048212"/>
    </source>
</evidence>
<evidence type="ECO:0000256" key="9">
    <source>
        <dbReference type="ARBA" id="ARBA00048798"/>
    </source>
</evidence>
<dbReference type="PROSITE" id="PS00770">
    <property type="entry name" value="AA_TRANSFER_CLASS_4"/>
    <property type="match status" value="1"/>
</dbReference>
<dbReference type="Proteomes" id="UP000247345">
    <property type="component" value="Unassembled WGS sequence"/>
</dbReference>
<evidence type="ECO:0000256" key="11">
    <source>
        <dbReference type="RuleBase" id="RU004106"/>
    </source>
</evidence>
<comment type="similarity">
    <text evidence="5 11">Belongs to the class-IV pyridoxal-phosphate-dependent aminotransferase family.</text>
</comment>
<evidence type="ECO:0000256" key="5">
    <source>
        <dbReference type="ARBA" id="ARBA00009320"/>
    </source>
</evidence>